<dbReference type="OrthoDB" id="2418900at2759"/>
<accession>A0A0D0DC34</accession>
<reference evidence="1 2" key="1">
    <citation type="submission" date="2014-04" db="EMBL/GenBank/DDBJ databases">
        <authorList>
            <consortium name="DOE Joint Genome Institute"/>
            <person name="Kuo A."/>
            <person name="Kohler A."/>
            <person name="Jargeat P."/>
            <person name="Nagy L.G."/>
            <person name="Floudas D."/>
            <person name="Copeland A."/>
            <person name="Barry K.W."/>
            <person name="Cichocki N."/>
            <person name="Veneault-Fourrey C."/>
            <person name="LaButti K."/>
            <person name="Lindquist E.A."/>
            <person name="Lipzen A."/>
            <person name="Lundell T."/>
            <person name="Morin E."/>
            <person name="Murat C."/>
            <person name="Sun H."/>
            <person name="Tunlid A."/>
            <person name="Henrissat B."/>
            <person name="Grigoriev I.V."/>
            <person name="Hibbett D.S."/>
            <person name="Martin F."/>
            <person name="Nordberg H.P."/>
            <person name="Cantor M.N."/>
            <person name="Hua S.X."/>
        </authorList>
    </citation>
    <scope>NUCLEOTIDE SEQUENCE [LARGE SCALE GENOMIC DNA]</scope>
    <source>
        <strain evidence="1 2">Ve08.2h10</strain>
    </source>
</reference>
<dbReference type="EMBL" id="KN828541">
    <property type="protein sequence ID" value="KIK74815.1"/>
    <property type="molecule type" value="Genomic_DNA"/>
</dbReference>
<sequence length="464" mass="53008">MKAIDKLPQSSEWNLKAITIEGDLLGQDGQWQTEEAELWLCNPVDCIRELMANPTFRDAVCFEPQQVFDNNEGKTRHYNEMWTANWWWEMQLSGQKFAGNCLPEGAAVVPVILASDKTSLSQFHGDQEVWPVYLTVGNISKDHACVLLGYLPTTKLECFSKSTCSLERYNLFHYCMTQILEPMVEAGKIGVPMTCPDSYVHCMFPILAAYVADFPEQCLIACCKESRCPKCTCTLKNLKKHQQGNMQTKEFEDKLGLHAVYEPFWATLPHSDIFQSITPDILHQLHKGVFKDHIVAWCTEVIGKEELDAWFWAMTSYAGLHHFKKGISKCKQWTGTDQKELQWVFIGVIAGAVDSPVLAAVRGVLDFIYYAQYQSHTKATLRKMDDTLKLFHQNKAVFVDLGIQNDFNIPKVHSMVHYTASIRLFGSADGFNTELPERLHIDLAKHAYRASNKRDYVIQMTKWL</sequence>
<name>A0A0D0DC34_9AGAM</name>
<dbReference type="STRING" id="930991.A0A0D0DC34"/>
<protein>
    <submittedName>
        <fullName evidence="1">Uncharacterized protein</fullName>
    </submittedName>
</protein>
<keyword evidence="2" id="KW-1185">Reference proteome</keyword>
<dbReference type="InterPro" id="IPR041078">
    <property type="entry name" value="Plavaka"/>
</dbReference>
<evidence type="ECO:0000313" key="2">
    <source>
        <dbReference type="Proteomes" id="UP000054538"/>
    </source>
</evidence>
<dbReference type="HOGENOM" id="CLU_006344_4_0_1"/>
<dbReference type="Pfam" id="PF18759">
    <property type="entry name" value="Plavaka"/>
    <property type="match status" value="1"/>
</dbReference>
<organism evidence="1 2">
    <name type="scientific">Paxillus rubicundulus Ve08.2h10</name>
    <dbReference type="NCBI Taxonomy" id="930991"/>
    <lineage>
        <taxon>Eukaryota</taxon>
        <taxon>Fungi</taxon>
        <taxon>Dikarya</taxon>
        <taxon>Basidiomycota</taxon>
        <taxon>Agaricomycotina</taxon>
        <taxon>Agaricomycetes</taxon>
        <taxon>Agaricomycetidae</taxon>
        <taxon>Boletales</taxon>
        <taxon>Paxilineae</taxon>
        <taxon>Paxillaceae</taxon>
        <taxon>Paxillus</taxon>
    </lineage>
</organism>
<proteinExistence type="predicted"/>
<evidence type="ECO:0000313" key="1">
    <source>
        <dbReference type="EMBL" id="KIK74815.1"/>
    </source>
</evidence>
<reference evidence="2" key="2">
    <citation type="submission" date="2015-01" db="EMBL/GenBank/DDBJ databases">
        <title>Evolutionary Origins and Diversification of the Mycorrhizal Mutualists.</title>
        <authorList>
            <consortium name="DOE Joint Genome Institute"/>
            <consortium name="Mycorrhizal Genomics Consortium"/>
            <person name="Kohler A."/>
            <person name="Kuo A."/>
            <person name="Nagy L.G."/>
            <person name="Floudas D."/>
            <person name="Copeland A."/>
            <person name="Barry K.W."/>
            <person name="Cichocki N."/>
            <person name="Veneault-Fourrey C."/>
            <person name="LaButti K."/>
            <person name="Lindquist E.A."/>
            <person name="Lipzen A."/>
            <person name="Lundell T."/>
            <person name="Morin E."/>
            <person name="Murat C."/>
            <person name="Riley R."/>
            <person name="Ohm R."/>
            <person name="Sun H."/>
            <person name="Tunlid A."/>
            <person name="Henrissat B."/>
            <person name="Grigoriev I.V."/>
            <person name="Hibbett D.S."/>
            <person name="Martin F."/>
        </authorList>
    </citation>
    <scope>NUCLEOTIDE SEQUENCE [LARGE SCALE GENOMIC DNA]</scope>
    <source>
        <strain evidence="2">Ve08.2h10</strain>
    </source>
</reference>
<dbReference type="Proteomes" id="UP000054538">
    <property type="component" value="Unassembled WGS sequence"/>
</dbReference>
<gene>
    <name evidence="1" type="ORF">PAXRUDRAFT_37023</name>
</gene>
<dbReference type="AlphaFoldDB" id="A0A0D0DC34"/>
<dbReference type="InParanoid" id="A0A0D0DC34"/>